<feature type="region of interest" description="Disordered" evidence="1">
    <location>
        <begin position="39"/>
        <end position="73"/>
    </location>
</feature>
<sequence>MKKISEINISGKMKLKIINKEIDGFRKEYIQKLKVEDPESYQELRESQKRDLKRFRKANPNYQKNYRKKQSGK</sequence>
<reference evidence="2" key="1">
    <citation type="journal article" date="2014" name="Front. Microbiol.">
        <title>High frequency of phylogenetically diverse reductive dehalogenase-homologous genes in deep subseafloor sedimentary metagenomes.</title>
        <authorList>
            <person name="Kawai M."/>
            <person name="Futagami T."/>
            <person name="Toyoda A."/>
            <person name="Takaki Y."/>
            <person name="Nishi S."/>
            <person name="Hori S."/>
            <person name="Arai W."/>
            <person name="Tsubouchi T."/>
            <person name="Morono Y."/>
            <person name="Uchiyama I."/>
            <person name="Ito T."/>
            <person name="Fujiyama A."/>
            <person name="Inagaki F."/>
            <person name="Takami H."/>
        </authorList>
    </citation>
    <scope>NUCLEOTIDE SEQUENCE</scope>
    <source>
        <strain evidence="2">Expedition CK06-06</strain>
    </source>
</reference>
<feature type="compositionally biased region" description="Basic and acidic residues" evidence="1">
    <location>
        <begin position="39"/>
        <end position="50"/>
    </location>
</feature>
<dbReference type="EMBL" id="BARU01003397">
    <property type="protein sequence ID" value="GAH23404.1"/>
    <property type="molecule type" value="Genomic_DNA"/>
</dbReference>
<gene>
    <name evidence="2" type="ORF">S03H2_07377</name>
</gene>
<accession>X1F1Z5</accession>
<evidence type="ECO:0000256" key="1">
    <source>
        <dbReference type="SAM" id="MobiDB-lite"/>
    </source>
</evidence>
<evidence type="ECO:0000313" key="2">
    <source>
        <dbReference type="EMBL" id="GAH23404.1"/>
    </source>
</evidence>
<organism evidence="2">
    <name type="scientific">marine sediment metagenome</name>
    <dbReference type="NCBI Taxonomy" id="412755"/>
    <lineage>
        <taxon>unclassified sequences</taxon>
        <taxon>metagenomes</taxon>
        <taxon>ecological metagenomes</taxon>
    </lineage>
</organism>
<dbReference type="AlphaFoldDB" id="X1F1Z5"/>
<proteinExistence type="predicted"/>
<comment type="caution">
    <text evidence="2">The sequence shown here is derived from an EMBL/GenBank/DDBJ whole genome shotgun (WGS) entry which is preliminary data.</text>
</comment>
<protein>
    <submittedName>
        <fullName evidence="2">Uncharacterized protein</fullName>
    </submittedName>
</protein>
<name>X1F1Z5_9ZZZZ</name>